<name>A0A183G4I6_HELPZ</name>
<protein>
    <submittedName>
        <fullName evidence="3">Ovule protein</fullName>
    </submittedName>
</protein>
<dbReference type="Proteomes" id="UP000050761">
    <property type="component" value="Unassembled WGS sequence"/>
</dbReference>
<dbReference type="AlphaFoldDB" id="A0A183G4I6"/>
<evidence type="ECO:0000313" key="1">
    <source>
        <dbReference type="EMBL" id="VDP05933.1"/>
    </source>
</evidence>
<reference evidence="3" key="2">
    <citation type="submission" date="2019-09" db="UniProtKB">
        <authorList>
            <consortium name="WormBaseParasite"/>
        </authorList>
    </citation>
    <scope>IDENTIFICATION</scope>
</reference>
<dbReference type="WBParaSite" id="HPBE_0001643601-mRNA-1">
    <property type="protein sequence ID" value="HPBE_0001643601-mRNA-1"/>
    <property type="gene ID" value="HPBE_0001643601"/>
</dbReference>
<reference evidence="1 2" key="1">
    <citation type="submission" date="2018-11" db="EMBL/GenBank/DDBJ databases">
        <authorList>
            <consortium name="Pathogen Informatics"/>
        </authorList>
    </citation>
    <scope>NUCLEOTIDE SEQUENCE [LARGE SCALE GENOMIC DNA]</scope>
</reference>
<dbReference type="OrthoDB" id="5877095at2759"/>
<proteinExistence type="predicted"/>
<sequence>MHLCERQANLTRRACCQIVLLLNDTAKVRTVLIFGRHRDIQLTLVLLSYHQSKWKSPPVRLQQTWRSKMRWPCSTTSLLQLIHSCPEILTFAKVRVSVLH</sequence>
<evidence type="ECO:0000313" key="2">
    <source>
        <dbReference type="Proteomes" id="UP000050761"/>
    </source>
</evidence>
<dbReference type="EMBL" id="UZAH01029416">
    <property type="protein sequence ID" value="VDP05933.1"/>
    <property type="molecule type" value="Genomic_DNA"/>
</dbReference>
<gene>
    <name evidence="1" type="ORF">HPBE_LOCUS16435</name>
</gene>
<accession>A0A183G4I6</accession>
<accession>A0A3P8EAZ3</accession>
<evidence type="ECO:0000313" key="3">
    <source>
        <dbReference type="WBParaSite" id="HPBE_0001643601-mRNA-1"/>
    </source>
</evidence>
<organism evidence="2 3">
    <name type="scientific">Heligmosomoides polygyrus</name>
    <name type="common">Parasitic roundworm</name>
    <dbReference type="NCBI Taxonomy" id="6339"/>
    <lineage>
        <taxon>Eukaryota</taxon>
        <taxon>Metazoa</taxon>
        <taxon>Ecdysozoa</taxon>
        <taxon>Nematoda</taxon>
        <taxon>Chromadorea</taxon>
        <taxon>Rhabditida</taxon>
        <taxon>Rhabditina</taxon>
        <taxon>Rhabditomorpha</taxon>
        <taxon>Strongyloidea</taxon>
        <taxon>Heligmosomidae</taxon>
        <taxon>Heligmosomoides</taxon>
    </lineage>
</organism>
<keyword evidence="2" id="KW-1185">Reference proteome</keyword>